<dbReference type="InterPro" id="IPR012312">
    <property type="entry name" value="Hemerythrin-like"/>
</dbReference>
<dbReference type="SUPFAM" id="SSF47188">
    <property type="entry name" value="Hemerythrin-like"/>
    <property type="match status" value="1"/>
</dbReference>
<name>A0A5P1RA39_9GAMM</name>
<dbReference type="PROSITE" id="PS00550">
    <property type="entry name" value="HEMERYTHRINS"/>
    <property type="match status" value="1"/>
</dbReference>
<protein>
    <recommendedName>
        <fullName evidence="5">Hemerythrin-like domain-containing protein</fullName>
    </recommendedName>
</protein>
<evidence type="ECO:0000313" key="7">
    <source>
        <dbReference type="Proteomes" id="UP000324760"/>
    </source>
</evidence>
<dbReference type="Pfam" id="PF01814">
    <property type="entry name" value="Hemerythrin"/>
    <property type="match status" value="1"/>
</dbReference>
<evidence type="ECO:0000256" key="2">
    <source>
        <dbReference type="ARBA" id="ARBA00022621"/>
    </source>
</evidence>
<evidence type="ECO:0000259" key="5">
    <source>
        <dbReference type="Pfam" id="PF01814"/>
    </source>
</evidence>
<comment type="similarity">
    <text evidence="1">Belongs to the hemerythrin family.</text>
</comment>
<reference evidence="6 7" key="1">
    <citation type="journal article" date="2019" name="Biochem. Eng. J.">
        <title>Metabolic engineering of the marine bacteria Neptunomonas concharum for the production of acetoin and meso-2,3-butanediol from acetate.</title>
        <authorList>
            <person name="Li W."/>
            <person name="Pu N."/>
            <person name="Liu C.-X."/>
            <person name="Yuan Q.-P."/>
            <person name="Li Z.-J."/>
        </authorList>
    </citation>
    <scope>NUCLEOTIDE SEQUENCE [LARGE SCALE GENOMIC DNA]</scope>
    <source>
        <strain evidence="6 7">JCM17730</strain>
    </source>
</reference>
<keyword evidence="3" id="KW-0479">Metal-binding</keyword>
<evidence type="ECO:0000256" key="3">
    <source>
        <dbReference type="ARBA" id="ARBA00022723"/>
    </source>
</evidence>
<keyword evidence="2" id="KW-0813">Transport</keyword>
<keyword evidence="4" id="KW-0408">Iron</keyword>
<dbReference type="InterPro" id="IPR035938">
    <property type="entry name" value="Hemerythrin-like_sf"/>
</dbReference>
<keyword evidence="2" id="KW-0561">Oxygen transport</keyword>
<accession>A0A5P1RA39</accession>
<keyword evidence="7" id="KW-1185">Reference proteome</keyword>
<sequence length="140" mass="16364">MNMSYLDHEGIPRLALDFIDRDHEEAARLVNEIKSTINLIRQSQANHDALSPLLETLLNNKQEHFKREEEAMSQANFPAYQLHRQEHCRVINELTSLIDHWKTYEDLNALNSYMTEIFPTWLKSHTSTMDKASVHYLKGG</sequence>
<gene>
    <name evidence="6" type="ORF">F0U83_07085</name>
</gene>
<dbReference type="GO" id="GO:0005344">
    <property type="term" value="F:oxygen carrier activity"/>
    <property type="evidence" value="ECO:0007669"/>
    <property type="project" value="UniProtKB-KW"/>
</dbReference>
<dbReference type="OrthoDB" id="5296936at2"/>
<dbReference type="Proteomes" id="UP000324760">
    <property type="component" value="Chromosome"/>
</dbReference>
<dbReference type="EMBL" id="CP043869">
    <property type="protein sequence ID" value="QEQ96490.1"/>
    <property type="molecule type" value="Genomic_DNA"/>
</dbReference>
<dbReference type="PANTHER" id="PTHR37164">
    <property type="entry name" value="BACTERIOHEMERYTHRIN"/>
    <property type="match status" value="1"/>
</dbReference>
<dbReference type="InterPro" id="IPR050669">
    <property type="entry name" value="Hemerythrin"/>
</dbReference>
<dbReference type="Gene3D" id="1.20.120.50">
    <property type="entry name" value="Hemerythrin-like"/>
    <property type="match status" value="1"/>
</dbReference>
<dbReference type="NCBIfam" id="TIGR02481">
    <property type="entry name" value="hemeryth_dom"/>
    <property type="match status" value="1"/>
</dbReference>
<evidence type="ECO:0000313" key="6">
    <source>
        <dbReference type="EMBL" id="QEQ96490.1"/>
    </source>
</evidence>
<evidence type="ECO:0000256" key="1">
    <source>
        <dbReference type="ARBA" id="ARBA00010587"/>
    </source>
</evidence>
<organism evidence="6 7">
    <name type="scientific">Neptunomonas concharum</name>
    <dbReference type="NCBI Taxonomy" id="1031538"/>
    <lineage>
        <taxon>Bacteria</taxon>
        <taxon>Pseudomonadati</taxon>
        <taxon>Pseudomonadota</taxon>
        <taxon>Gammaproteobacteria</taxon>
        <taxon>Oceanospirillales</taxon>
        <taxon>Oceanospirillaceae</taxon>
        <taxon>Neptunomonas</taxon>
    </lineage>
</organism>
<dbReference type="InterPro" id="IPR012827">
    <property type="entry name" value="Hemerythrin_metal-bd"/>
</dbReference>
<feature type="domain" description="Hemerythrin-like" evidence="5">
    <location>
        <begin position="15"/>
        <end position="131"/>
    </location>
</feature>
<proteinExistence type="inferred from homology"/>
<evidence type="ECO:0000256" key="4">
    <source>
        <dbReference type="ARBA" id="ARBA00023004"/>
    </source>
</evidence>
<dbReference type="PANTHER" id="PTHR37164:SF1">
    <property type="entry name" value="BACTERIOHEMERYTHRIN"/>
    <property type="match status" value="1"/>
</dbReference>
<dbReference type="InterPro" id="IPR016131">
    <property type="entry name" value="Haemerythrin_Fe_BS"/>
</dbReference>
<dbReference type="KEGG" id="ncu:F0U83_07085"/>
<dbReference type="CDD" id="cd12107">
    <property type="entry name" value="Hemerythrin"/>
    <property type="match status" value="1"/>
</dbReference>
<dbReference type="AlphaFoldDB" id="A0A5P1RA39"/>
<dbReference type="GO" id="GO:0046872">
    <property type="term" value="F:metal ion binding"/>
    <property type="evidence" value="ECO:0007669"/>
    <property type="project" value="UniProtKB-KW"/>
</dbReference>